<gene>
    <name evidence="3" type="ORF">CLV78_101795</name>
</gene>
<accession>A0A2T0RZU4</accession>
<dbReference type="EMBL" id="PVTD01000001">
    <property type="protein sequence ID" value="PRY26694.1"/>
    <property type="molecule type" value="Genomic_DNA"/>
</dbReference>
<dbReference type="AlphaFoldDB" id="A0A2T0RZU4"/>
<dbReference type="PANTHER" id="PTHR30006:SF25">
    <property type="entry name" value="PHOSPHOGLYCERATE TRANSPORT REGULATORY PROTEIN PGTC"/>
    <property type="match status" value="1"/>
</dbReference>
<evidence type="ECO:0000313" key="4">
    <source>
        <dbReference type="Proteomes" id="UP000239480"/>
    </source>
</evidence>
<evidence type="ECO:0000313" key="3">
    <source>
        <dbReference type="EMBL" id="PRY26694.1"/>
    </source>
</evidence>
<feature type="signal peptide" evidence="2">
    <location>
        <begin position="1"/>
        <end position="20"/>
    </location>
</feature>
<dbReference type="OrthoDB" id="8673316at2"/>
<evidence type="ECO:0000256" key="2">
    <source>
        <dbReference type="SAM" id="SignalP"/>
    </source>
</evidence>
<keyword evidence="4" id="KW-1185">Reference proteome</keyword>
<feature type="chain" id="PRO_5015728275" evidence="2">
    <location>
        <begin position="21"/>
        <end position="347"/>
    </location>
</feature>
<keyword evidence="1 2" id="KW-0732">Signal</keyword>
<dbReference type="Proteomes" id="UP000239480">
    <property type="component" value="Unassembled WGS sequence"/>
</dbReference>
<name>A0A2T0RZU4_9RHOB</name>
<dbReference type="RefSeq" id="WP_106203426.1">
    <property type="nucleotide sequence ID" value="NZ_PVTD01000001.1"/>
</dbReference>
<comment type="caution">
    <text evidence="3">The sequence shown here is derived from an EMBL/GenBank/DDBJ whole genome shotgun (WGS) entry which is preliminary data.</text>
</comment>
<dbReference type="Pfam" id="PF13531">
    <property type="entry name" value="SBP_bac_11"/>
    <property type="match status" value="1"/>
</dbReference>
<sequence>MRLVGLGIALSVVVTAAAQAFEIEEQRLFPSPDGTDGAVLKVISTTDTEIFTPLASAFQAQAPGVAVDYSVVSSAELDRALRVEGAAFDIALSSAMDLQTKLANDGLVRTHRSADTERLPDWANWRDQVFAFTQEPATIVVSPSAFDGLEVPRTRQALISLLRSHSERFQGRIGTYDVRESGLGYLFATQDSRNSEIYWRLTEVFGRMGAELYCCSSQMIQDVAEGHIAVAYNVLGSYARARQALGDPIVVVEPQDFTTVMLRTAVIPTSAESPALAGSFVDFLIAANWEWLEQGDGTPFAPILASGEGGDPGARRPIRIGPGLLVFLDPLKRKRFLSEWQDAILQR</sequence>
<dbReference type="PANTHER" id="PTHR30006">
    <property type="entry name" value="THIAMINE-BINDING PERIPLASMIC PROTEIN-RELATED"/>
    <property type="match status" value="1"/>
</dbReference>
<dbReference type="SUPFAM" id="SSF53850">
    <property type="entry name" value="Periplasmic binding protein-like II"/>
    <property type="match status" value="1"/>
</dbReference>
<protein>
    <submittedName>
        <fullName evidence="3">Iron(III) transport system substrate-binding protein</fullName>
    </submittedName>
</protein>
<dbReference type="GO" id="GO:0030288">
    <property type="term" value="C:outer membrane-bounded periplasmic space"/>
    <property type="evidence" value="ECO:0007669"/>
    <property type="project" value="TreeGrafter"/>
</dbReference>
<proteinExistence type="predicted"/>
<reference evidence="3 4" key="1">
    <citation type="submission" date="2018-03" db="EMBL/GenBank/DDBJ databases">
        <title>Genomic Encyclopedia of Archaeal and Bacterial Type Strains, Phase II (KMG-II): from individual species to whole genera.</title>
        <authorList>
            <person name="Goeker M."/>
        </authorList>
    </citation>
    <scope>NUCLEOTIDE SEQUENCE [LARGE SCALE GENOMIC DNA]</scope>
    <source>
        <strain evidence="3 4">DSM 29328</strain>
    </source>
</reference>
<evidence type="ECO:0000256" key="1">
    <source>
        <dbReference type="ARBA" id="ARBA00022729"/>
    </source>
</evidence>
<organism evidence="3 4">
    <name type="scientific">Aliiruegeria haliotis</name>
    <dbReference type="NCBI Taxonomy" id="1280846"/>
    <lineage>
        <taxon>Bacteria</taxon>
        <taxon>Pseudomonadati</taxon>
        <taxon>Pseudomonadota</taxon>
        <taxon>Alphaproteobacteria</taxon>
        <taxon>Rhodobacterales</taxon>
        <taxon>Roseobacteraceae</taxon>
        <taxon>Aliiruegeria</taxon>
    </lineage>
</organism>
<dbReference type="Gene3D" id="3.40.190.10">
    <property type="entry name" value="Periplasmic binding protein-like II"/>
    <property type="match status" value="2"/>
</dbReference>